<dbReference type="AlphaFoldDB" id="V9HMC0"/>
<keyword evidence="1" id="KW-1133">Transmembrane helix</keyword>
<gene>
    <name evidence="2" type="ORF">HMPREF9021_00889</name>
</gene>
<keyword evidence="1" id="KW-0472">Membrane</keyword>
<organism evidence="2 3">
    <name type="scientific">Simonsiella muelleri ATCC 29453</name>
    <dbReference type="NCBI Taxonomy" id="641147"/>
    <lineage>
        <taxon>Bacteria</taxon>
        <taxon>Pseudomonadati</taxon>
        <taxon>Pseudomonadota</taxon>
        <taxon>Betaproteobacteria</taxon>
        <taxon>Neisseriales</taxon>
        <taxon>Neisseriaceae</taxon>
        <taxon>Simonsiella</taxon>
    </lineage>
</organism>
<feature type="transmembrane region" description="Helical" evidence="1">
    <location>
        <begin position="85"/>
        <end position="106"/>
    </location>
</feature>
<dbReference type="Proteomes" id="UP000017813">
    <property type="component" value="Unassembled WGS sequence"/>
</dbReference>
<reference evidence="2 3" key="1">
    <citation type="submission" date="2010-03" db="EMBL/GenBank/DDBJ databases">
        <authorList>
            <consortium name="The Broad Institute Genome Sequencing Platform"/>
            <person name="Ward D."/>
            <person name="Earl A."/>
            <person name="Feldgarden M."/>
            <person name="Gevers D."/>
            <person name="Young S."/>
            <person name="Zeng Q."/>
            <person name="Koehrsen M."/>
            <person name="Alvarado L."/>
            <person name="Berlin A.M."/>
            <person name="Borenstein D."/>
            <person name="Chapman S.B."/>
            <person name="Chen Z."/>
            <person name="Engels R."/>
            <person name="Freedman E."/>
            <person name="Gellesch M."/>
            <person name="Goldberg J."/>
            <person name="Griggs A."/>
            <person name="Gujja S."/>
            <person name="Heilman E.R."/>
            <person name="Heiman D.I."/>
            <person name="Hepburn T.A."/>
            <person name="Howarth C."/>
            <person name="Jen D."/>
            <person name="Larson L."/>
            <person name="Mehta T."/>
            <person name="Park D."/>
            <person name="Pearson M."/>
            <person name="Richards J."/>
            <person name="Roberts A."/>
            <person name="Saif S."/>
            <person name="Shea T.D."/>
            <person name="Shenoy N."/>
            <person name="Sisk P."/>
            <person name="Stolte C."/>
            <person name="Sykes S.N."/>
            <person name="Walk T."/>
            <person name="White J."/>
            <person name="Yandava C."/>
            <person name="Izard J."/>
            <person name="Baranova O.V."/>
            <person name="Blanton J.M."/>
            <person name="Tanner A.C."/>
            <person name="Dewhirst F."/>
            <person name="Haas B."/>
            <person name="Nusbaum C."/>
            <person name="Birren B."/>
        </authorList>
    </citation>
    <scope>NUCLEOTIDE SEQUENCE [LARGE SCALE GENOMIC DNA]</scope>
    <source>
        <strain evidence="2 3">ATCC 29453</strain>
    </source>
</reference>
<keyword evidence="3" id="KW-1185">Reference proteome</keyword>
<accession>V9HMC0</accession>
<dbReference type="EMBL" id="ADCY02000029">
    <property type="protein sequence ID" value="EFG31061.2"/>
    <property type="molecule type" value="Genomic_DNA"/>
</dbReference>
<proteinExistence type="predicted"/>
<protein>
    <submittedName>
        <fullName evidence="2">Uncharacterized protein</fullName>
    </submittedName>
</protein>
<comment type="caution">
    <text evidence="2">The sequence shown here is derived from an EMBL/GenBank/DDBJ whole genome shotgun (WGS) entry which is preliminary data.</text>
</comment>
<dbReference type="RefSeq" id="WP_002641871.1">
    <property type="nucleotide sequence ID" value="NZ_CP019448.1"/>
</dbReference>
<reference evidence="2 3" key="2">
    <citation type="submission" date="2011-10" db="EMBL/GenBank/DDBJ databases">
        <title>The Genome Sequence of Simonsiella muelleri ATCC 29453.</title>
        <authorList>
            <consortium name="The Broad Institute Genome Sequencing Platform"/>
            <consortium name="The Broad Institute Genome Sequencing Center for Infectious Disease"/>
            <person name="Earl A."/>
            <person name="Ward D."/>
            <person name="Feldgarden M."/>
            <person name="Gevers D."/>
            <person name="Izard J."/>
            <person name="Baranova O.V."/>
            <person name="Blanton J.M."/>
            <person name="Tanner A.C."/>
            <person name="Dewhirst F."/>
            <person name="Young S.K."/>
            <person name="Zeng Q."/>
            <person name="Gargeya S."/>
            <person name="Fitzgerald M."/>
            <person name="Haas B."/>
            <person name="Abouelleil A."/>
            <person name="Alvarado L."/>
            <person name="Arachchi H.M."/>
            <person name="Berlin A."/>
            <person name="Brown A."/>
            <person name="Chapman S.B."/>
            <person name="Chen Z."/>
            <person name="Dunbar C."/>
            <person name="Freedman E."/>
            <person name="Gearin G."/>
            <person name="Goldberg J."/>
            <person name="Griggs A."/>
            <person name="Gujja S."/>
            <person name="Heiman D."/>
            <person name="Howarth C."/>
            <person name="Larson L."/>
            <person name="Lui A."/>
            <person name="MacDonald P.J.P."/>
            <person name="Montmayeur A."/>
            <person name="Murphy C."/>
            <person name="Neiman D."/>
            <person name="Pearson M."/>
            <person name="Priest M."/>
            <person name="Roberts A."/>
            <person name="Saif S."/>
            <person name="Shea T."/>
            <person name="Shenoy N."/>
            <person name="Sisk P."/>
            <person name="Stolte C."/>
            <person name="Sykes S."/>
            <person name="Wortman J."/>
            <person name="Nusbaum C."/>
            <person name="Birren B."/>
        </authorList>
    </citation>
    <scope>NUCLEOTIDE SEQUENCE [LARGE SCALE GENOMIC DNA]</scope>
    <source>
        <strain evidence="2 3">ATCC 29453</strain>
    </source>
</reference>
<name>V9HMC0_9NEIS</name>
<sequence>MRELHISELVEVSGGKFHISAKGGGNPGKKDMHAFGEVGVSYSPNTNNSGVEFSISRKFGYQQGFGVNFSKPTFGIGFNKKMVRLFILSFMALLNLCSLSACNSYFTENINPYPLGTPGKVANPNCANSHIREPNSKNYDSAEYRAWLEHMRDCK</sequence>
<keyword evidence="1" id="KW-0812">Transmembrane</keyword>
<dbReference type="HOGENOM" id="CLU_1694333_0_0_4"/>
<evidence type="ECO:0000313" key="3">
    <source>
        <dbReference type="Proteomes" id="UP000017813"/>
    </source>
</evidence>
<evidence type="ECO:0000256" key="1">
    <source>
        <dbReference type="SAM" id="Phobius"/>
    </source>
</evidence>
<evidence type="ECO:0000313" key="2">
    <source>
        <dbReference type="EMBL" id="EFG31061.2"/>
    </source>
</evidence>